<keyword evidence="5" id="KW-1185">Reference proteome</keyword>
<dbReference type="Gene3D" id="2.130.10.10">
    <property type="entry name" value="YVTN repeat-like/Quinoprotein amine dehydrogenase"/>
    <property type="match status" value="1"/>
</dbReference>
<dbReference type="SUPFAM" id="SSF49313">
    <property type="entry name" value="Cadherin-like"/>
    <property type="match status" value="2"/>
</dbReference>
<evidence type="ECO:0000256" key="2">
    <source>
        <dbReference type="SAM" id="Phobius"/>
    </source>
</evidence>
<dbReference type="InterPro" id="IPR051200">
    <property type="entry name" value="Host-pathogen_enzymatic-act"/>
</dbReference>
<evidence type="ECO:0000313" key="4">
    <source>
        <dbReference type="EMBL" id="MCS5735841.1"/>
    </source>
</evidence>
<dbReference type="Gene3D" id="2.60.40.10">
    <property type="entry name" value="Immunoglobulins"/>
    <property type="match status" value="2"/>
</dbReference>
<gene>
    <name evidence="4" type="ORF">N1032_19040</name>
</gene>
<dbReference type="InterPro" id="IPR015943">
    <property type="entry name" value="WD40/YVTN_repeat-like_dom_sf"/>
</dbReference>
<keyword evidence="2" id="KW-0812">Transmembrane</keyword>
<feature type="region of interest" description="Disordered" evidence="1">
    <location>
        <begin position="527"/>
        <end position="548"/>
    </location>
</feature>
<evidence type="ECO:0000256" key="1">
    <source>
        <dbReference type="SAM" id="MobiDB-lite"/>
    </source>
</evidence>
<feature type="transmembrane region" description="Helical" evidence="2">
    <location>
        <begin position="567"/>
        <end position="586"/>
    </location>
</feature>
<comment type="caution">
    <text evidence="4">The sequence shown here is derived from an EMBL/GenBank/DDBJ whole genome shotgun (WGS) entry which is preliminary data.</text>
</comment>
<dbReference type="InterPro" id="IPR015919">
    <property type="entry name" value="Cadherin-like_sf"/>
</dbReference>
<dbReference type="RefSeq" id="WP_259541057.1">
    <property type="nucleotide sequence ID" value="NZ_JANLCJ010000009.1"/>
</dbReference>
<dbReference type="SUPFAM" id="SSF63825">
    <property type="entry name" value="YWTD domain"/>
    <property type="match status" value="1"/>
</dbReference>
<organism evidence="4 5">
    <name type="scientific">Herbiconiux daphne</name>
    <dbReference type="NCBI Taxonomy" id="2970914"/>
    <lineage>
        <taxon>Bacteria</taxon>
        <taxon>Bacillati</taxon>
        <taxon>Actinomycetota</taxon>
        <taxon>Actinomycetes</taxon>
        <taxon>Micrococcales</taxon>
        <taxon>Microbacteriaceae</taxon>
        <taxon>Herbiconiux</taxon>
    </lineage>
</organism>
<dbReference type="PANTHER" id="PTHR47197:SF3">
    <property type="entry name" value="DIHYDRO-HEME D1 DEHYDROGENASE"/>
    <property type="match status" value="1"/>
</dbReference>
<dbReference type="Proteomes" id="UP001165586">
    <property type="component" value="Unassembled WGS sequence"/>
</dbReference>
<dbReference type="InterPro" id="IPR013783">
    <property type="entry name" value="Ig-like_fold"/>
</dbReference>
<evidence type="ECO:0000259" key="3">
    <source>
        <dbReference type="SMART" id="SM00736"/>
    </source>
</evidence>
<keyword evidence="2" id="KW-1133">Transmembrane helix</keyword>
<dbReference type="SMART" id="SM00736">
    <property type="entry name" value="CADG"/>
    <property type="match status" value="1"/>
</dbReference>
<keyword evidence="2" id="KW-0472">Membrane</keyword>
<name>A0ABT2H799_9MICO</name>
<accession>A0ABT2H799</accession>
<proteinExistence type="predicted"/>
<feature type="domain" description="Dystroglycan-type cadherin-like" evidence="3">
    <location>
        <begin position="355"/>
        <end position="441"/>
    </location>
</feature>
<sequence length="593" mass="58798">MSSPSPHPLLRALRPLVTASFGVGLVAALSIAPALSASALTIRTVELQLVATASPAGVKAISSAAVDSSTHYAYVIDRSHAAVLVFDSSGAALVAKPSIPIGADPGRLVIDQATHELLVTDRSSNELQIIDIDTASPTFGTVIDTVATGGSGADAVAVDESTNTAYVTHQTTLNLATIDLAARTSTLSAIADFPNDIAVDAATHTLFLSSVQPPSITALRANTAERTPLTGSPTVLASAGGRVMVGLASPAATPTTFTVQSFDADMQPVATSDPLGSSVQSLALDPALDLVYAANDAGVHGLRFGSLEAQPAAPLVTGPLDAASVDPVSHRVYTTTSSRTGATVALFDAVVSPLILTTALPAAQVGVPYDFVIETMGWPTPTLSTATPLPAGLQLDAATGRISGTPTVDGDFLVAVTATNRAATAGQARFRLTIAPVPLTAPVITSAPPASGTVGVAYRHGVTATGNPAPVFTLSSGSLPAGLRFDPATGVIDGTPTASGSSTFTLTATNSAGSTDAVSTITIQPVAPAPAPSPTPAPGTVPSGAGPVGGAPVAPARLAATGAEPTGALGVAALVLALGVAVTGGLHRRRRAG</sequence>
<dbReference type="InterPro" id="IPR006644">
    <property type="entry name" value="Cadg"/>
</dbReference>
<dbReference type="Pfam" id="PF05345">
    <property type="entry name" value="He_PIG"/>
    <property type="match status" value="2"/>
</dbReference>
<evidence type="ECO:0000313" key="5">
    <source>
        <dbReference type="Proteomes" id="UP001165586"/>
    </source>
</evidence>
<dbReference type="EMBL" id="JANLCJ010000009">
    <property type="protein sequence ID" value="MCS5735841.1"/>
    <property type="molecule type" value="Genomic_DNA"/>
</dbReference>
<reference evidence="4" key="1">
    <citation type="submission" date="2022-08" db="EMBL/GenBank/DDBJ databases">
        <authorList>
            <person name="Deng Y."/>
            <person name="Han X.-F."/>
            <person name="Zhang Y.-Q."/>
        </authorList>
    </citation>
    <scope>NUCLEOTIDE SEQUENCE</scope>
    <source>
        <strain evidence="4">CPCC 203386</strain>
    </source>
</reference>
<dbReference type="PANTHER" id="PTHR47197">
    <property type="entry name" value="PROTEIN NIRF"/>
    <property type="match status" value="1"/>
</dbReference>
<feature type="compositionally biased region" description="Pro residues" evidence="1">
    <location>
        <begin position="527"/>
        <end position="539"/>
    </location>
</feature>
<protein>
    <submittedName>
        <fullName evidence="4">Ig domain-containing protein</fullName>
    </submittedName>
</protein>